<reference evidence="3 5" key="1">
    <citation type="submission" date="2020-01" db="EMBL/GenBank/DDBJ databases">
        <authorList>
            <person name="Mishra B."/>
        </authorList>
    </citation>
    <scope>NUCLEOTIDE SEQUENCE [LARGE SCALE GENOMIC DNA]</scope>
</reference>
<dbReference type="EMBL" id="CACVBM020000566">
    <property type="protein sequence ID" value="CAA7020879.1"/>
    <property type="molecule type" value="Genomic_DNA"/>
</dbReference>
<dbReference type="InterPro" id="IPR036047">
    <property type="entry name" value="F-box-like_dom_sf"/>
</dbReference>
<dbReference type="InterPro" id="IPR017451">
    <property type="entry name" value="F-box-assoc_interact_dom"/>
</dbReference>
<dbReference type="Proteomes" id="UP000467841">
    <property type="component" value="Unassembled WGS sequence"/>
</dbReference>
<sequence length="391" mass="45630">MTFPNLPRVLEWEILSRVPATSLTRFRYTCRRWYALFKNPRFIEKHSGKAAKHFILKKDFGVYSVNIDLHGINKDQRFDPSILKDSEQTMIHAIFHCEGLFLCTTKDKRIVVWNPCTGQTRWIRIQPRSGHFVYDSYSLGYGNNKNNYSCDSFKILRCRKHYDNVPVMEFELYDFNTDSWRLLAEDAQSSLTVSWRWMITSRGVSLKGNTYWVACDRHEHHDSKFLLRFDFKEERFERFSLPDGGYGSTVFLSVVREEKLAVLFERRNIDSSRHLKIWVTDNKIDEAKSMTYIQYFLVMDFSNTLGKGTAVVSFLLDEENKKVVCCGLDTRNRNKTIMYIVGGDQESIHSCEQILGEIAQGPTEDCWPFLESYVPSLVQIQQVEAADAEGD</sequence>
<dbReference type="Pfam" id="PF07734">
    <property type="entry name" value="FBA_1"/>
    <property type="match status" value="1"/>
</dbReference>
<dbReference type="AlphaFoldDB" id="A0A6D2I685"/>
<name>A0A6D2I685_9BRAS</name>
<dbReference type="SUPFAM" id="SSF50965">
    <property type="entry name" value="Galactose oxidase, central domain"/>
    <property type="match status" value="1"/>
</dbReference>
<organism evidence="3 5">
    <name type="scientific">Microthlaspi erraticum</name>
    <dbReference type="NCBI Taxonomy" id="1685480"/>
    <lineage>
        <taxon>Eukaryota</taxon>
        <taxon>Viridiplantae</taxon>
        <taxon>Streptophyta</taxon>
        <taxon>Embryophyta</taxon>
        <taxon>Tracheophyta</taxon>
        <taxon>Spermatophyta</taxon>
        <taxon>Magnoliopsida</taxon>
        <taxon>eudicotyledons</taxon>
        <taxon>Gunneridae</taxon>
        <taxon>Pentapetalae</taxon>
        <taxon>rosids</taxon>
        <taxon>malvids</taxon>
        <taxon>Brassicales</taxon>
        <taxon>Brassicaceae</taxon>
        <taxon>Coluteocarpeae</taxon>
        <taxon>Microthlaspi</taxon>
    </lineage>
</organism>
<dbReference type="PANTHER" id="PTHR31672">
    <property type="entry name" value="BNACNNG10540D PROTEIN"/>
    <property type="match status" value="1"/>
</dbReference>
<feature type="domain" description="F-box" evidence="1">
    <location>
        <begin position="1"/>
        <end position="46"/>
    </location>
</feature>
<gene>
    <name evidence="4" type="ORF">MERR_LOCUS41796</name>
    <name evidence="2" type="ORF">MERR_LOCUS4860</name>
    <name evidence="3" type="ORF">MERR_LOCUS8114</name>
</gene>
<dbReference type="NCBIfam" id="TIGR01640">
    <property type="entry name" value="F_box_assoc_1"/>
    <property type="match status" value="1"/>
</dbReference>
<dbReference type="OrthoDB" id="1867629at2759"/>
<evidence type="ECO:0000313" key="4">
    <source>
        <dbReference type="EMBL" id="CAA7054560.1"/>
    </source>
</evidence>
<dbReference type="EMBL" id="CACVBM020001584">
    <property type="protein sequence ID" value="CAA7054560.1"/>
    <property type="molecule type" value="Genomic_DNA"/>
</dbReference>
<dbReference type="PANTHER" id="PTHR31672:SF13">
    <property type="entry name" value="F-BOX PROTEIN CPR30-LIKE"/>
    <property type="match status" value="1"/>
</dbReference>
<accession>A0A6D2I685</accession>
<evidence type="ECO:0000313" key="2">
    <source>
        <dbReference type="EMBL" id="CAA7017625.1"/>
    </source>
</evidence>
<evidence type="ECO:0000313" key="3">
    <source>
        <dbReference type="EMBL" id="CAA7020879.1"/>
    </source>
</evidence>
<dbReference type="CDD" id="cd22157">
    <property type="entry name" value="F-box_AtFBW1-like"/>
    <property type="match status" value="1"/>
</dbReference>
<keyword evidence="5" id="KW-1185">Reference proteome</keyword>
<dbReference type="Pfam" id="PF00646">
    <property type="entry name" value="F-box"/>
    <property type="match status" value="1"/>
</dbReference>
<dbReference type="SUPFAM" id="SSF81383">
    <property type="entry name" value="F-box domain"/>
    <property type="match status" value="1"/>
</dbReference>
<evidence type="ECO:0000259" key="1">
    <source>
        <dbReference type="PROSITE" id="PS50181"/>
    </source>
</evidence>
<dbReference type="InterPro" id="IPR011043">
    <property type="entry name" value="Gal_Oxase/kelch_b-propeller"/>
</dbReference>
<dbReference type="PROSITE" id="PS50181">
    <property type="entry name" value="FBOX"/>
    <property type="match status" value="1"/>
</dbReference>
<dbReference type="InterPro" id="IPR001810">
    <property type="entry name" value="F-box_dom"/>
</dbReference>
<dbReference type="Gene3D" id="1.20.1280.50">
    <property type="match status" value="1"/>
</dbReference>
<dbReference type="EMBL" id="CACVBM020000333">
    <property type="protein sequence ID" value="CAA7017625.1"/>
    <property type="molecule type" value="Genomic_DNA"/>
</dbReference>
<protein>
    <recommendedName>
        <fullName evidence="1">F-box domain-containing protein</fullName>
    </recommendedName>
</protein>
<evidence type="ECO:0000313" key="5">
    <source>
        <dbReference type="Proteomes" id="UP000467841"/>
    </source>
</evidence>
<dbReference type="InterPro" id="IPR050796">
    <property type="entry name" value="SCF_F-box_component"/>
</dbReference>
<dbReference type="InterPro" id="IPR006527">
    <property type="entry name" value="F-box-assoc_dom_typ1"/>
</dbReference>
<proteinExistence type="predicted"/>